<dbReference type="GO" id="GO:0003723">
    <property type="term" value="F:RNA binding"/>
    <property type="evidence" value="ECO:0007669"/>
    <property type="project" value="UniProtKB-UniRule"/>
</dbReference>
<keyword evidence="1" id="KW-0694">RNA-binding</keyword>
<dbReference type="OrthoDB" id="312955at2759"/>
<dbReference type="SMART" id="SM00360">
    <property type="entry name" value="RRM"/>
    <property type="match status" value="1"/>
</dbReference>
<accession>A0A078AU62</accession>
<feature type="region of interest" description="Disordered" evidence="2">
    <location>
        <begin position="362"/>
        <end position="418"/>
    </location>
</feature>
<feature type="region of interest" description="Disordered" evidence="2">
    <location>
        <begin position="1"/>
        <end position="37"/>
    </location>
</feature>
<sequence length="693" mass="82823">MFQDKAPFSSTGISNAVNPQKPFQNSRTPGKSSFGNYEGQNIKTIPGLANGQSIPQSNTANAFKKLFIHNIDFRVTNEELYQLFKEYGKVYSLEVPRDREGKHRGLGFVEYYQHDEAQRALDQANGRYLHQREIRLDVIFIQFNTSQIFREKHELDQKRKFTRSRSRSPQKYLQQAQGTGYIPPHRRYVNSNNGNSQYPSHLQDQRLNSHIQYQNYPTNRPSGISQYSQPIQGMHAHQVGAGQIEAGQIYDQTQQYIRYPKEFVDRIPENDLIRINQKKLLKKIKIQQIRGKVNQFLHYQFNRLQQSVRNQKQNKIDDNNEQYDTETDVEPSQQSTREGLDKHSNHQNQQEYLARYHQKSNHINGNRQSDDSFADPTENQLANNNEEKNGKKDINKDMQKDQSTDSPSNSKNQPLHDSLEKDMADPLSKRLQNDQGILNHSDDEKRHYQQQDQNQQYKHRDYYRDYDRSNRQYQNQDYDNRQARYYDGQNHRQRYDDNYHTRRLIIQNDDYQMRDSRYRQVNGQNQVKDFKNFSLDQDYQYSRDNYQHKDYDISPLRQNEQIENYRKVPISEKEIEDRIQQISREAGLDQFPDKDWSFYKKEHLRNRPKPNPNRISYGDLLQQQNRGFGYVPCHNRDSFSQLQQRRFQEDDYFENRNQAIPSNNYQSDRRQKNQNEGFYDGDEKESKAFGPRF</sequence>
<feature type="compositionally biased region" description="Polar residues" evidence="2">
    <location>
        <begin position="169"/>
        <end position="178"/>
    </location>
</feature>
<dbReference type="SUPFAM" id="SSF54928">
    <property type="entry name" value="RNA-binding domain, RBD"/>
    <property type="match status" value="1"/>
</dbReference>
<dbReference type="CDD" id="cd00590">
    <property type="entry name" value="RRM_SF"/>
    <property type="match status" value="1"/>
</dbReference>
<dbReference type="InParanoid" id="A0A078AU62"/>
<keyword evidence="5" id="KW-1185">Reference proteome</keyword>
<feature type="compositionally biased region" description="Polar residues" evidence="2">
    <location>
        <begin position="404"/>
        <end position="415"/>
    </location>
</feature>
<evidence type="ECO:0000313" key="4">
    <source>
        <dbReference type="EMBL" id="CDW85945.1"/>
    </source>
</evidence>
<evidence type="ECO:0000259" key="3">
    <source>
        <dbReference type="PROSITE" id="PS50102"/>
    </source>
</evidence>
<reference evidence="4 5" key="1">
    <citation type="submission" date="2014-06" db="EMBL/GenBank/DDBJ databases">
        <authorList>
            <person name="Swart Estienne"/>
        </authorList>
    </citation>
    <scope>NUCLEOTIDE SEQUENCE [LARGE SCALE GENOMIC DNA]</scope>
    <source>
        <strain evidence="4 5">130c</strain>
    </source>
</reference>
<dbReference type="PROSITE" id="PS50102">
    <property type="entry name" value="RRM"/>
    <property type="match status" value="1"/>
</dbReference>
<evidence type="ECO:0000313" key="5">
    <source>
        <dbReference type="Proteomes" id="UP000039865"/>
    </source>
</evidence>
<dbReference type="InterPro" id="IPR035979">
    <property type="entry name" value="RBD_domain_sf"/>
</dbReference>
<evidence type="ECO:0000256" key="1">
    <source>
        <dbReference type="PROSITE-ProRule" id="PRU00176"/>
    </source>
</evidence>
<feature type="compositionally biased region" description="Polar residues" evidence="2">
    <location>
        <begin position="657"/>
        <end position="666"/>
    </location>
</feature>
<feature type="region of interest" description="Disordered" evidence="2">
    <location>
        <begin position="657"/>
        <end position="693"/>
    </location>
</feature>
<feature type="domain" description="RRM" evidence="3">
    <location>
        <begin position="64"/>
        <end position="137"/>
    </location>
</feature>
<feature type="compositionally biased region" description="Polar residues" evidence="2">
    <location>
        <begin position="8"/>
        <end position="37"/>
    </location>
</feature>
<dbReference type="Proteomes" id="UP000039865">
    <property type="component" value="Unassembled WGS sequence"/>
</dbReference>
<proteinExistence type="predicted"/>
<dbReference type="InterPro" id="IPR012677">
    <property type="entry name" value="Nucleotide-bd_a/b_plait_sf"/>
</dbReference>
<gene>
    <name evidence="4" type="primary">Contig9732.g10411</name>
    <name evidence="4" type="ORF">STYLEM_15036</name>
</gene>
<feature type="region of interest" description="Disordered" evidence="2">
    <location>
        <begin position="159"/>
        <end position="181"/>
    </location>
</feature>
<dbReference type="AlphaFoldDB" id="A0A078AU62"/>
<dbReference type="InterPro" id="IPR000504">
    <property type="entry name" value="RRM_dom"/>
</dbReference>
<dbReference type="EMBL" id="CCKQ01014194">
    <property type="protein sequence ID" value="CDW85945.1"/>
    <property type="molecule type" value="Genomic_DNA"/>
</dbReference>
<feature type="compositionally biased region" description="Basic and acidic residues" evidence="2">
    <location>
        <begin position="385"/>
        <end position="403"/>
    </location>
</feature>
<dbReference type="PANTHER" id="PTHR15241">
    <property type="entry name" value="TRANSFORMER-2-RELATED"/>
    <property type="match status" value="1"/>
</dbReference>
<dbReference type="PANTHER" id="PTHR15241:SF386">
    <property type="entry name" value="RNA-BINDING REGION RNP-1 DOMAIN-CONTAINING PROTEIN-RELATED"/>
    <property type="match status" value="1"/>
</dbReference>
<organism evidence="4 5">
    <name type="scientific">Stylonychia lemnae</name>
    <name type="common">Ciliate</name>
    <dbReference type="NCBI Taxonomy" id="5949"/>
    <lineage>
        <taxon>Eukaryota</taxon>
        <taxon>Sar</taxon>
        <taxon>Alveolata</taxon>
        <taxon>Ciliophora</taxon>
        <taxon>Intramacronucleata</taxon>
        <taxon>Spirotrichea</taxon>
        <taxon>Stichotrichia</taxon>
        <taxon>Sporadotrichida</taxon>
        <taxon>Oxytrichidae</taxon>
        <taxon>Stylonychinae</taxon>
        <taxon>Stylonychia</taxon>
    </lineage>
</organism>
<dbReference type="OMA" id="HYSMLYA"/>
<protein>
    <submittedName>
        <fullName evidence="4">Sc35-like splicing factor</fullName>
    </submittedName>
</protein>
<dbReference type="Pfam" id="PF00076">
    <property type="entry name" value="RRM_1"/>
    <property type="match status" value="1"/>
</dbReference>
<evidence type="ECO:0000256" key="2">
    <source>
        <dbReference type="SAM" id="MobiDB-lite"/>
    </source>
</evidence>
<dbReference type="Gene3D" id="3.30.70.330">
    <property type="match status" value="1"/>
</dbReference>
<name>A0A078AU62_STYLE</name>
<feature type="compositionally biased region" description="Acidic residues" evidence="2">
    <location>
        <begin position="319"/>
        <end position="329"/>
    </location>
</feature>
<feature type="region of interest" description="Disordered" evidence="2">
    <location>
        <begin position="308"/>
        <end position="347"/>
    </location>
</feature>